<dbReference type="PROSITE" id="PS51194">
    <property type="entry name" value="HELICASE_CTER"/>
    <property type="match status" value="1"/>
</dbReference>
<evidence type="ECO:0000259" key="4">
    <source>
        <dbReference type="PROSITE" id="PS51194"/>
    </source>
</evidence>
<evidence type="ECO:0000256" key="2">
    <source>
        <dbReference type="ARBA" id="ARBA00034617"/>
    </source>
</evidence>
<dbReference type="Pfam" id="PF00271">
    <property type="entry name" value="Helicase_C"/>
    <property type="match status" value="1"/>
</dbReference>
<comment type="catalytic activity">
    <reaction evidence="2">
        <text>Couples ATP hydrolysis with the unwinding of duplex DNA by translocating in the 3'-5' direction.</text>
        <dbReference type="EC" id="5.6.2.4"/>
    </reaction>
</comment>
<dbReference type="InterPro" id="IPR001650">
    <property type="entry name" value="Helicase_C-like"/>
</dbReference>
<dbReference type="PANTHER" id="PTHR13710:SF154">
    <property type="entry name" value="RECQ HELICASE, PUTATIVE (AFU_ORTHOLOGUE AFUA_6G14720)-RELATED"/>
    <property type="match status" value="1"/>
</dbReference>
<comment type="similarity">
    <text evidence="1">Belongs to the helicase family. RecQ subfamily.</text>
</comment>
<sequence length="386" mass="42324">MSSTYPPTNIPTTIDQATFDSFKSFTNNLMQKQLLARIIVDESHLVLTHASFRPVMQLLQWLGSYPIQIVLITATLPPSLEHPLLLSFGITSSITLRTTTARPNISFNIIRAVGNLEDTVVHQFQKALGYSAANKVLLFCLTTREAESYAKRLSVDFCHSRIGANNIGDVLTRFRGSARGLVATSILGVGLDVPNVTHVIHAKFPRDAVSFIQEAGRAGRSGDSPAWSIVVLPAAAPLQMHPDPDHFGQRLITQALQDDAQCRRIAIQTFLDGSAANCAMLGETAHMCDVCFKMSSKGIKAQSGKFKHTVKSHYQCSLPSDASPSPNLLLASSHSQRVFSVAEVQPTQEALQLQLARHILDHYSTTCIACGLSRLLDFEDHLYRDC</sequence>
<dbReference type="Gene3D" id="3.40.50.300">
    <property type="entry name" value="P-loop containing nucleotide triphosphate hydrolases"/>
    <property type="match status" value="2"/>
</dbReference>
<feature type="domain" description="Helicase C-terminal" evidence="4">
    <location>
        <begin position="115"/>
        <end position="271"/>
    </location>
</feature>
<dbReference type="SUPFAM" id="SSF52540">
    <property type="entry name" value="P-loop containing nucleoside triphosphate hydrolases"/>
    <property type="match status" value="1"/>
</dbReference>
<evidence type="ECO:0000256" key="1">
    <source>
        <dbReference type="ARBA" id="ARBA00005446"/>
    </source>
</evidence>
<proteinExistence type="inferred from homology"/>
<protein>
    <recommendedName>
        <fullName evidence="3">DNA 3'-5' helicase</fullName>
        <ecNumber evidence="3">5.6.2.4</ecNumber>
    </recommendedName>
</protein>
<dbReference type="AlphaFoldDB" id="A0A8H5CNM4"/>
<comment type="caution">
    <text evidence="5">The sequence shown here is derived from an EMBL/GenBank/DDBJ whole genome shotgun (WGS) entry which is preliminary data.</text>
</comment>
<gene>
    <name evidence="5" type="ORF">D9756_011153</name>
</gene>
<organism evidence="5 6">
    <name type="scientific">Leucocoprinus leucothites</name>
    <dbReference type="NCBI Taxonomy" id="201217"/>
    <lineage>
        <taxon>Eukaryota</taxon>
        <taxon>Fungi</taxon>
        <taxon>Dikarya</taxon>
        <taxon>Basidiomycota</taxon>
        <taxon>Agaricomycotina</taxon>
        <taxon>Agaricomycetes</taxon>
        <taxon>Agaricomycetidae</taxon>
        <taxon>Agaricales</taxon>
        <taxon>Agaricineae</taxon>
        <taxon>Agaricaceae</taxon>
        <taxon>Leucocoprinus</taxon>
    </lineage>
</organism>
<dbReference type="PANTHER" id="PTHR13710">
    <property type="entry name" value="DNA HELICASE RECQ FAMILY MEMBER"/>
    <property type="match status" value="1"/>
</dbReference>
<dbReference type="SMART" id="SM00490">
    <property type="entry name" value="HELICc"/>
    <property type="match status" value="1"/>
</dbReference>
<reference evidence="5 6" key="1">
    <citation type="journal article" date="2020" name="ISME J.">
        <title>Uncovering the hidden diversity of litter-decomposition mechanisms in mushroom-forming fungi.</title>
        <authorList>
            <person name="Floudas D."/>
            <person name="Bentzer J."/>
            <person name="Ahren D."/>
            <person name="Johansson T."/>
            <person name="Persson P."/>
            <person name="Tunlid A."/>
        </authorList>
    </citation>
    <scope>NUCLEOTIDE SEQUENCE [LARGE SCALE GENOMIC DNA]</scope>
    <source>
        <strain evidence="5 6">CBS 146.42</strain>
    </source>
</reference>
<evidence type="ECO:0000313" key="5">
    <source>
        <dbReference type="EMBL" id="KAF5345094.1"/>
    </source>
</evidence>
<name>A0A8H5CNM4_9AGAR</name>
<dbReference type="GO" id="GO:0043138">
    <property type="term" value="F:3'-5' DNA helicase activity"/>
    <property type="evidence" value="ECO:0007669"/>
    <property type="project" value="UniProtKB-EC"/>
</dbReference>
<dbReference type="GO" id="GO:0005737">
    <property type="term" value="C:cytoplasm"/>
    <property type="evidence" value="ECO:0007669"/>
    <property type="project" value="TreeGrafter"/>
</dbReference>
<dbReference type="EMBL" id="JAACJO010000051">
    <property type="protein sequence ID" value="KAF5345094.1"/>
    <property type="molecule type" value="Genomic_DNA"/>
</dbReference>
<keyword evidence="6" id="KW-1185">Reference proteome</keyword>
<dbReference type="GO" id="GO:0000724">
    <property type="term" value="P:double-strand break repair via homologous recombination"/>
    <property type="evidence" value="ECO:0007669"/>
    <property type="project" value="TreeGrafter"/>
</dbReference>
<dbReference type="InterPro" id="IPR027417">
    <property type="entry name" value="P-loop_NTPase"/>
</dbReference>
<dbReference type="GO" id="GO:0005694">
    <property type="term" value="C:chromosome"/>
    <property type="evidence" value="ECO:0007669"/>
    <property type="project" value="TreeGrafter"/>
</dbReference>
<evidence type="ECO:0000313" key="6">
    <source>
        <dbReference type="Proteomes" id="UP000559027"/>
    </source>
</evidence>
<dbReference type="EC" id="5.6.2.4" evidence="3"/>
<evidence type="ECO:0000256" key="3">
    <source>
        <dbReference type="ARBA" id="ARBA00034808"/>
    </source>
</evidence>
<dbReference type="GO" id="GO:0009378">
    <property type="term" value="F:four-way junction helicase activity"/>
    <property type="evidence" value="ECO:0007669"/>
    <property type="project" value="TreeGrafter"/>
</dbReference>
<accession>A0A8H5CNM4</accession>
<dbReference type="OrthoDB" id="2507344at2759"/>
<dbReference type="Proteomes" id="UP000559027">
    <property type="component" value="Unassembled WGS sequence"/>
</dbReference>